<proteinExistence type="predicted"/>
<gene>
    <name evidence="2" type="ORF">FDP41_006634</name>
</gene>
<dbReference type="VEuPathDB" id="AmoebaDB:FDP41_006634"/>
<dbReference type="EMBL" id="VFQX01000052">
    <property type="protein sequence ID" value="KAF0974602.1"/>
    <property type="molecule type" value="Genomic_DNA"/>
</dbReference>
<evidence type="ECO:0000313" key="2">
    <source>
        <dbReference type="EMBL" id="KAF0974602.1"/>
    </source>
</evidence>
<name>A0A6A5BID2_NAEFO</name>
<evidence type="ECO:0008006" key="4">
    <source>
        <dbReference type="Google" id="ProtNLM"/>
    </source>
</evidence>
<dbReference type="OrthoDB" id="10333617at2759"/>
<dbReference type="VEuPathDB" id="AmoebaDB:NF0057920"/>
<accession>A0A6A5BID2</accession>
<dbReference type="VEuPathDB" id="AmoebaDB:NF0057930"/>
<evidence type="ECO:0000256" key="1">
    <source>
        <dbReference type="SAM" id="MobiDB-lite"/>
    </source>
</evidence>
<feature type="region of interest" description="Disordered" evidence="1">
    <location>
        <begin position="906"/>
        <end position="932"/>
    </location>
</feature>
<dbReference type="AlphaFoldDB" id="A0A6A5BID2"/>
<dbReference type="VEuPathDB" id="AmoebaDB:NfTy_088510"/>
<dbReference type="RefSeq" id="XP_044559315.1">
    <property type="nucleotide sequence ID" value="XM_044710291.1"/>
</dbReference>
<dbReference type="InterPro" id="IPR032675">
    <property type="entry name" value="LRR_dom_sf"/>
</dbReference>
<comment type="caution">
    <text evidence="2">The sequence shown here is derived from an EMBL/GenBank/DDBJ whole genome shotgun (WGS) entry which is preliminary data.</text>
</comment>
<dbReference type="SUPFAM" id="SSF52047">
    <property type="entry name" value="RNI-like"/>
    <property type="match status" value="1"/>
</dbReference>
<keyword evidence="3" id="KW-1185">Reference proteome</keyword>
<evidence type="ECO:0000313" key="3">
    <source>
        <dbReference type="Proteomes" id="UP000444721"/>
    </source>
</evidence>
<sequence length="941" mass="108480">MPYGQQQQQPITEIVNHHHHSSVLIPDMRTTTQQQNPLRTLYEYGGQNDHNDLLVVIFSFLDRWSLIHMVAMTCKKFYKCVHYGGSCYGPKGCFNNYCKMEKKRIDDILGGVKFGNTYDSELTYIKNCLEMQFQSPYTVWRNSWHLTGKESQLFRKKKLISSNMAHYDSRVNYLHVKCDIIDEDNNQGYSFDRVLTEMLCMFLRSNKRGIKVLELESHNLSSISKGLESHSIMYRLLAKLFTNHENGIDLLESLESLVINAPLNIPFTKTVLSFLKQACKKNSFIALKHLDLNIGNLSSHISMMEILNYCKHLFHFTTTSTNSSCRNELVSGKRVNMLESFKCSVPFSHIEEVQFFIYMIKNSDWHVNHKLKELVLSLNMSKLLDSCTSLENLNKLMKKLLRVLERLRSVKRLKFYLIDIGRLDCLSWLVTSTFVDKLELELIEVSPFIKGSELLDSSLTKCKSLHLTLSDCSVSSTTQWAKRYISFPMHVFKYLQELHVKGIDNSKLSTILPIVNWTPMMHLRKLRIEKMEMVCDSFSKLNDYGAIFPLLEDVELMNCIVASSSNLFSLFGTNLKSISAKKCSVAQIPMLTRFVKLQALRFEECSSLTNFDCKSIENLQFLAVLSFACTSLKIVENLYILESLENLVRIDFNGCRHFDLYSEQRNSTPCDLSSLNISRLQKLEFLNMDNVLIMNFVNFSSLHESWAKQIHKMWFEISTKLTTPIQLDKVCIDDSSIRQTNALKSIFQVSSNETKVSSQFSPPLSLSLKSSNTTTTDPDLQLCANVCLNYLKRKCEFMELVHNYIHSRKLNSNMNDSFTNEEPIGKLTVDYVFNTQQIVHIMYSFHFGMYTQAAEWMGSIKCLNHKNLTFWNALDRNISSDKKTRQSFLFSMPIRSKDILEDNKLATSNRPSHDHEMQKYSGFGSSSNGDSANVPSECLVM</sequence>
<dbReference type="Proteomes" id="UP000444721">
    <property type="component" value="Unassembled WGS sequence"/>
</dbReference>
<dbReference type="GeneID" id="68113852"/>
<dbReference type="Gene3D" id="3.80.10.10">
    <property type="entry name" value="Ribonuclease Inhibitor"/>
    <property type="match status" value="1"/>
</dbReference>
<protein>
    <recommendedName>
        <fullName evidence="4">F-box domain-containing protein</fullName>
    </recommendedName>
</protein>
<organism evidence="2 3">
    <name type="scientific">Naegleria fowleri</name>
    <name type="common">Brain eating amoeba</name>
    <dbReference type="NCBI Taxonomy" id="5763"/>
    <lineage>
        <taxon>Eukaryota</taxon>
        <taxon>Discoba</taxon>
        <taxon>Heterolobosea</taxon>
        <taxon>Tetramitia</taxon>
        <taxon>Eutetramitia</taxon>
        <taxon>Vahlkampfiidae</taxon>
        <taxon>Naegleria</taxon>
    </lineage>
</organism>
<feature type="compositionally biased region" description="Polar residues" evidence="1">
    <location>
        <begin position="923"/>
        <end position="932"/>
    </location>
</feature>
<dbReference type="CDD" id="cd09917">
    <property type="entry name" value="F-box_SF"/>
    <property type="match status" value="1"/>
</dbReference>
<reference evidence="2 3" key="1">
    <citation type="journal article" date="2019" name="Sci. Rep.">
        <title>Nanopore sequencing improves the draft genome of the human pathogenic amoeba Naegleria fowleri.</title>
        <authorList>
            <person name="Liechti N."/>
            <person name="Schurch N."/>
            <person name="Bruggmann R."/>
            <person name="Wittwer M."/>
        </authorList>
    </citation>
    <scope>NUCLEOTIDE SEQUENCE [LARGE SCALE GENOMIC DNA]</scope>
    <source>
        <strain evidence="2 3">ATCC 30894</strain>
    </source>
</reference>